<name>A0ABQ3BQV6_9ACTN</name>
<proteinExistence type="predicted"/>
<organism evidence="1 2">
    <name type="scientific">Streptomyces rubiginosohelvolus</name>
    <dbReference type="NCBI Taxonomy" id="67362"/>
    <lineage>
        <taxon>Bacteria</taxon>
        <taxon>Bacillati</taxon>
        <taxon>Actinomycetota</taxon>
        <taxon>Actinomycetes</taxon>
        <taxon>Kitasatosporales</taxon>
        <taxon>Streptomycetaceae</taxon>
        <taxon>Streptomyces</taxon>
    </lineage>
</organism>
<keyword evidence="2" id="KW-1185">Reference proteome</keyword>
<protein>
    <submittedName>
        <fullName evidence="1">Uncharacterized protein</fullName>
    </submittedName>
</protein>
<reference evidence="2" key="1">
    <citation type="journal article" date="2019" name="Int. J. Syst. Evol. Microbiol.">
        <title>The Global Catalogue of Microorganisms (GCM) 10K type strain sequencing project: providing services to taxonomists for standard genome sequencing and annotation.</title>
        <authorList>
            <consortium name="The Broad Institute Genomics Platform"/>
            <consortium name="The Broad Institute Genome Sequencing Center for Infectious Disease"/>
            <person name="Wu L."/>
            <person name="Ma J."/>
        </authorList>
    </citation>
    <scope>NUCLEOTIDE SEQUENCE [LARGE SCALE GENOMIC DNA]</scope>
    <source>
        <strain evidence="2">JCM 4602</strain>
    </source>
</reference>
<gene>
    <name evidence="1" type="ORF">GCM10010328_31640</name>
</gene>
<comment type="caution">
    <text evidence="1">The sequence shown here is derived from an EMBL/GenBank/DDBJ whole genome shotgun (WGS) entry which is preliminary data.</text>
</comment>
<dbReference type="Proteomes" id="UP000624183">
    <property type="component" value="Unassembled WGS sequence"/>
</dbReference>
<dbReference type="EMBL" id="BMUW01000005">
    <property type="protein sequence ID" value="GGZ54638.1"/>
    <property type="molecule type" value="Genomic_DNA"/>
</dbReference>
<evidence type="ECO:0000313" key="2">
    <source>
        <dbReference type="Proteomes" id="UP000624183"/>
    </source>
</evidence>
<sequence length="68" mass="7562">MVDVGQLGASVLLQGDQDTAVLLAEETEQRFAVRFDSRHAECNVRTGRRIPVPHPVLSHPWPPVTSSW</sequence>
<evidence type="ECO:0000313" key="1">
    <source>
        <dbReference type="EMBL" id="GGZ54638.1"/>
    </source>
</evidence>
<accession>A0ABQ3BQV6</accession>